<dbReference type="Proteomes" id="UP000085678">
    <property type="component" value="Unplaced"/>
</dbReference>
<protein>
    <submittedName>
        <fullName evidence="12">Uncharacterized protein LOC106171697</fullName>
    </submittedName>
</protein>
<sequence length="551" mass="61045">MADTLRLGLYLSVTRCVLLVTLLSQRGRLSVTSANEELPCRILYLKGEKTTLSNFPWPLFGKFYYLDTAVYSTSPHTTVYRQSGRQNSAVTLLRDSKRGWVLEERSAGGLTNKLWTDSDILGNHYGHRWSFITSDRQTGFVSTRGRGFHCVSQALFGFSQVYIASLVFNGLPQGYKSLETCQQGCAANNLCWAVNWDFHYSQCFFLLTTMTRACKEVEMDSGYKLDGARDMAHYRRAGWCQDDFCLLDGATRVNCSHTCYSYPASGTVWGCQCDTGYSYCGQHSTCCDRDECANREDYCPPSQLCLNTAGRYYCLTCPSGYTVDGTRSKCVDVDECTLGAANCSQLCNNTEGGYHCSCQPGFTLREDNTSCTENNLTGESLPPSGAVLQTAVGVAAAVVLMVMIIIIVLLICRRRRQKATQERMTNFTYGELEHLTRPQPPGLSVRQDGKQNCSSQSTPQACNGPVLVSDQGEGHYSEVSTYYTEPVYAEPADVSDGTHGSSDAPVPIDKHMTHAYAVTDNINIPAQDDRYVDTAHDGEIHMVENEIYEAS</sequence>
<evidence type="ECO:0000313" key="11">
    <source>
        <dbReference type="Proteomes" id="UP000085678"/>
    </source>
</evidence>
<dbReference type="PROSITE" id="PS00010">
    <property type="entry name" value="ASX_HYDROXYL"/>
    <property type="match status" value="1"/>
</dbReference>
<feature type="chain" id="PRO_5010386945" evidence="9">
    <location>
        <begin position="20"/>
        <end position="551"/>
    </location>
</feature>
<dbReference type="Pfam" id="PF07645">
    <property type="entry name" value="EGF_CA"/>
    <property type="match status" value="2"/>
</dbReference>
<dbReference type="InterPro" id="IPR000152">
    <property type="entry name" value="EGF-type_Asp/Asn_hydroxyl_site"/>
</dbReference>
<feature type="compositionally biased region" description="Polar residues" evidence="7">
    <location>
        <begin position="450"/>
        <end position="461"/>
    </location>
</feature>
<keyword evidence="4" id="KW-1015">Disulfide bond</keyword>
<dbReference type="InterPro" id="IPR049883">
    <property type="entry name" value="NOTCH1_EGF-like"/>
</dbReference>
<dbReference type="Gene3D" id="2.10.25.10">
    <property type="entry name" value="Laminin"/>
    <property type="match status" value="2"/>
</dbReference>
<keyword evidence="8" id="KW-0812">Transmembrane</keyword>
<evidence type="ECO:0000313" key="12">
    <source>
        <dbReference type="RefSeq" id="XP_013407596.1"/>
    </source>
</evidence>
<comment type="caution">
    <text evidence="6">Lacks conserved residue(s) required for the propagation of feature annotation.</text>
</comment>
<keyword evidence="8" id="KW-0472">Membrane</keyword>
<feature type="domain" description="EGF-like" evidence="10">
    <location>
        <begin position="332"/>
        <end position="372"/>
    </location>
</feature>
<evidence type="ECO:0000256" key="8">
    <source>
        <dbReference type="SAM" id="Phobius"/>
    </source>
</evidence>
<name>A0A1S3JBN2_LINAN</name>
<feature type="signal peptide" evidence="9">
    <location>
        <begin position="1"/>
        <end position="19"/>
    </location>
</feature>
<dbReference type="InterPro" id="IPR009030">
    <property type="entry name" value="Growth_fac_rcpt_cys_sf"/>
</dbReference>
<evidence type="ECO:0000256" key="4">
    <source>
        <dbReference type="ARBA" id="ARBA00023157"/>
    </source>
</evidence>
<dbReference type="PROSITE" id="PS50026">
    <property type="entry name" value="EGF_3"/>
    <property type="match status" value="1"/>
</dbReference>
<dbReference type="InterPro" id="IPR000742">
    <property type="entry name" value="EGF"/>
</dbReference>
<feature type="transmembrane region" description="Helical" evidence="8">
    <location>
        <begin position="391"/>
        <end position="412"/>
    </location>
</feature>
<dbReference type="GO" id="GO:0005509">
    <property type="term" value="F:calcium ion binding"/>
    <property type="evidence" value="ECO:0007669"/>
    <property type="project" value="InterPro"/>
</dbReference>
<dbReference type="FunFam" id="2.10.25.10:FF:000005">
    <property type="entry name" value="Fibrillin 2"/>
    <property type="match status" value="1"/>
</dbReference>
<dbReference type="SUPFAM" id="SSF57184">
    <property type="entry name" value="Growth factor receptor domain"/>
    <property type="match status" value="1"/>
</dbReference>
<dbReference type="PANTHER" id="PTHR24034:SF209">
    <property type="entry name" value="EGF-LIKE DOMAIN-CONTAINING PROTEIN"/>
    <property type="match status" value="1"/>
</dbReference>
<dbReference type="GeneID" id="106171697"/>
<evidence type="ECO:0000256" key="7">
    <source>
        <dbReference type="SAM" id="MobiDB-lite"/>
    </source>
</evidence>
<evidence type="ECO:0000259" key="10">
    <source>
        <dbReference type="PROSITE" id="PS50026"/>
    </source>
</evidence>
<dbReference type="SMART" id="SM00181">
    <property type="entry name" value="EGF"/>
    <property type="match status" value="2"/>
</dbReference>
<reference evidence="12" key="1">
    <citation type="submission" date="2025-08" db="UniProtKB">
        <authorList>
            <consortium name="RefSeq"/>
        </authorList>
    </citation>
    <scope>IDENTIFICATION</scope>
    <source>
        <tissue evidence="12">Gonads</tissue>
    </source>
</reference>
<keyword evidence="1 6" id="KW-0245">EGF-like domain</keyword>
<organism evidence="11 12">
    <name type="scientific">Lingula anatina</name>
    <name type="common">Brachiopod</name>
    <name type="synonym">Lingula unguis</name>
    <dbReference type="NCBI Taxonomy" id="7574"/>
    <lineage>
        <taxon>Eukaryota</taxon>
        <taxon>Metazoa</taxon>
        <taxon>Spiralia</taxon>
        <taxon>Lophotrochozoa</taxon>
        <taxon>Brachiopoda</taxon>
        <taxon>Linguliformea</taxon>
        <taxon>Lingulata</taxon>
        <taxon>Lingulida</taxon>
        <taxon>Linguloidea</taxon>
        <taxon>Lingulidae</taxon>
        <taxon>Lingula</taxon>
    </lineage>
</organism>
<feature type="region of interest" description="Disordered" evidence="7">
    <location>
        <begin position="434"/>
        <end position="465"/>
    </location>
</feature>
<evidence type="ECO:0000256" key="6">
    <source>
        <dbReference type="PROSITE-ProRule" id="PRU00076"/>
    </source>
</evidence>
<dbReference type="PANTHER" id="PTHR24034">
    <property type="entry name" value="EGF-LIKE DOMAIN-CONTAINING PROTEIN"/>
    <property type="match status" value="1"/>
</dbReference>
<accession>A0A1S3JBN2</accession>
<gene>
    <name evidence="12" type="primary">LOC106171697</name>
</gene>
<proteinExistence type="predicted"/>
<dbReference type="PROSITE" id="PS01186">
    <property type="entry name" value="EGF_2"/>
    <property type="match status" value="1"/>
</dbReference>
<keyword evidence="11" id="KW-1185">Reference proteome</keyword>
<dbReference type="PROSITE" id="PS01187">
    <property type="entry name" value="EGF_CA"/>
    <property type="match status" value="2"/>
</dbReference>
<dbReference type="InterPro" id="IPR018097">
    <property type="entry name" value="EGF_Ca-bd_CS"/>
</dbReference>
<evidence type="ECO:0000256" key="5">
    <source>
        <dbReference type="ARBA" id="ARBA00023180"/>
    </source>
</evidence>
<dbReference type="OrthoDB" id="5985519at2759"/>
<keyword evidence="2 9" id="KW-0732">Signal</keyword>
<keyword evidence="8" id="KW-1133">Transmembrane helix</keyword>
<evidence type="ECO:0000256" key="9">
    <source>
        <dbReference type="SAM" id="SignalP"/>
    </source>
</evidence>
<dbReference type="InterPro" id="IPR001881">
    <property type="entry name" value="EGF-like_Ca-bd_dom"/>
</dbReference>
<evidence type="ECO:0000256" key="1">
    <source>
        <dbReference type="ARBA" id="ARBA00022536"/>
    </source>
</evidence>
<evidence type="ECO:0000256" key="3">
    <source>
        <dbReference type="ARBA" id="ARBA00022737"/>
    </source>
</evidence>
<evidence type="ECO:0000256" key="2">
    <source>
        <dbReference type="ARBA" id="ARBA00022729"/>
    </source>
</evidence>
<dbReference type="AlphaFoldDB" id="A0A1S3JBN2"/>
<dbReference type="InterPro" id="IPR050751">
    <property type="entry name" value="ECM_structural_protein"/>
</dbReference>
<dbReference type="CDD" id="cd00054">
    <property type="entry name" value="EGF_CA"/>
    <property type="match status" value="2"/>
</dbReference>
<keyword evidence="5" id="KW-0325">Glycoprotein</keyword>
<keyword evidence="3" id="KW-0677">Repeat</keyword>
<dbReference type="KEGG" id="lak:106171697"/>
<dbReference type="RefSeq" id="XP_013407596.1">
    <property type="nucleotide sequence ID" value="XM_013552142.1"/>
</dbReference>
<dbReference type="InParanoid" id="A0A1S3JBN2"/>
<dbReference type="SMART" id="SM00179">
    <property type="entry name" value="EGF_CA"/>
    <property type="match status" value="2"/>
</dbReference>